<evidence type="ECO:0000256" key="13">
    <source>
        <dbReference type="ARBA" id="ARBA00034923"/>
    </source>
</evidence>
<evidence type="ECO:0000256" key="16">
    <source>
        <dbReference type="SAM" id="MobiDB-lite"/>
    </source>
</evidence>
<sequence>MSGPVQGADCGAVAGAARGPVSGSAPGPDTGAIAQANRQQAMASDPTASVFVSASAGSGKTKLLIDRLLRLMLPRLDPHAPPGEPTLLPGSPPERILCLTFTKAAAAEMAIRLQTRLGRWVTLADAALDSELQALSVPATPDTRARARALFAQVLDMPGGMRIGTIHAFCQSLLRRFPLEAAMNPHFTVMEETEAALALQSCAESVLGTLGADVLATLAGQIGLGDFMTLAATLRRSPSAQPMLALAGTQPEQAQAVLCRALGLTPAALRMDDATFIENACTGFAQEKALREAFCLLEKKGTEAIRANVTRLLDWLALPPADRAANWQLWREGLLTRDGKPRRQGLISPRLAKEHEEIAQLLQDEGERIMAVEDALNARHLARLGTAVLRAAAPVAEAYARRKLAHGQMEYDDLIHRTLALLRQPGAAWVLYKLDGGIDHLLLDEVQDTSPEQWRIAGDLTEEFFVGEGARTVDDGPRTVFAVGDYKQSIYGFQGADPEAFRDWRNRFKQRALGAALPWREPELTVSFRSTAPVLALVDAVFACPQAARGVVVEDEGDTQGAGGDGAAPRRGMRHVTARPGEGGRVELWPLEEAEEEDDAQAISPWQPAQANTTRQSPRQKLADRLARYIARQLAAPAQPGQKPLTPADVLVLVPRRSPFVGMLVRALKEQAIPVISLVRTGLADQLAVQDLMALCAALLLPQDDLTLACVLTSPLGGLSDDSLMALATGRERGEPLWSALRERHAMRPDWAQAWTMLETLFGRVDYLSPYELLCMALGQLGGRARLLARLGPEAAEPVDELLSTALRYQDQNPPSLQGFLHWLRHSQEAVRREAEAGGNAVRVMTAHGSKGLQARLVILPDTVGTPKFEDRLFWTHDAQSGLDVPLYVPRAAMAVGLTRKLAEAMRARAVEEYNRLLYVALTRAADRLVVCGWKPGRTVPPESWYERCRLGFERAGAQPRGWDDDADTNGPGSPAPADIPADTPAAQRLVLEELPAPPPSRLPSRPQSPAPSGPKAGAQAPGAASALGEGSPPPLPPALPGWVGHAPSWRATPPVAEAPLARPLAPARPDDAMLGPLPPARSPLEVSRISPAQAREAAFRKGSMVHALLQFLPDHAPDRQADLARAWLERPASGLNADEAAALAAKVVAVLRLPDLAPLFTPRARAEQRLVGVAGAQVIMGQVDRMCVLDDRIVVCDFKSGRHVPRRVEDTPVLYLRQMAAYRVLLGQIWPQKPVTCVLVWTEQPRADVLPAALLDSHAPQAAP</sequence>
<dbReference type="InterPro" id="IPR014017">
    <property type="entry name" value="DNA_helicase_UvrD-like_C"/>
</dbReference>
<evidence type="ECO:0000313" key="19">
    <source>
        <dbReference type="EMBL" id="MBO1324365.1"/>
    </source>
</evidence>
<dbReference type="Gene3D" id="3.40.50.300">
    <property type="entry name" value="P-loop containing nucleotide triphosphate hydrolases"/>
    <property type="match status" value="3"/>
</dbReference>
<evidence type="ECO:0000313" key="20">
    <source>
        <dbReference type="Proteomes" id="UP000664073"/>
    </source>
</evidence>
<dbReference type="InterPro" id="IPR038726">
    <property type="entry name" value="PDDEXK_AddAB-type"/>
</dbReference>
<evidence type="ECO:0000256" key="6">
    <source>
        <dbReference type="ARBA" id="ARBA00022839"/>
    </source>
</evidence>
<dbReference type="Proteomes" id="UP000664073">
    <property type="component" value="Unassembled WGS sequence"/>
</dbReference>
<dbReference type="GO" id="GO:0043138">
    <property type="term" value="F:3'-5' DNA helicase activity"/>
    <property type="evidence" value="ECO:0007669"/>
    <property type="project" value="UniProtKB-EC"/>
</dbReference>
<feature type="region of interest" description="Disordered" evidence="16">
    <location>
        <begin position="957"/>
        <end position="982"/>
    </location>
</feature>
<reference evidence="19" key="1">
    <citation type="submission" date="2021-03" db="EMBL/GenBank/DDBJ databases">
        <title>The complete genome sequence of Acetobacter sp. TBRC 12339.</title>
        <authorList>
            <person name="Charoenyingcharoen P."/>
            <person name="Yukphan P."/>
        </authorList>
    </citation>
    <scope>NUCLEOTIDE SEQUENCE</scope>
    <source>
        <strain evidence="19">TBRC 12339</strain>
    </source>
</reference>
<feature type="binding site" evidence="15">
    <location>
        <begin position="54"/>
        <end position="61"/>
    </location>
    <ligand>
        <name>ATP</name>
        <dbReference type="ChEBI" id="CHEBI:30616"/>
    </ligand>
</feature>
<dbReference type="PROSITE" id="PS51198">
    <property type="entry name" value="UVRD_HELICASE_ATP_BIND"/>
    <property type="match status" value="1"/>
</dbReference>
<dbReference type="GO" id="GO:0005829">
    <property type="term" value="C:cytosol"/>
    <property type="evidence" value="ECO:0007669"/>
    <property type="project" value="TreeGrafter"/>
</dbReference>
<feature type="domain" description="UvrD-like helicase ATP-binding" evidence="17">
    <location>
        <begin position="33"/>
        <end position="531"/>
    </location>
</feature>
<dbReference type="EMBL" id="JAFVMH010000002">
    <property type="protein sequence ID" value="MBO1324365.1"/>
    <property type="molecule type" value="Genomic_DNA"/>
</dbReference>
<feature type="domain" description="UvrD-like helicase C-terminal" evidence="18">
    <location>
        <begin position="584"/>
        <end position="852"/>
    </location>
</feature>
<evidence type="ECO:0000256" key="12">
    <source>
        <dbReference type="ARBA" id="ARBA00034808"/>
    </source>
</evidence>
<dbReference type="InterPro" id="IPR000212">
    <property type="entry name" value="DNA_helicase_UvrD/REP"/>
</dbReference>
<dbReference type="InterPro" id="IPR014016">
    <property type="entry name" value="UvrD-like_ATP-bd"/>
</dbReference>
<dbReference type="EC" id="5.6.2.4" evidence="12"/>
<dbReference type="InterPro" id="IPR011335">
    <property type="entry name" value="Restrct_endonuc-II-like"/>
</dbReference>
<evidence type="ECO:0000256" key="15">
    <source>
        <dbReference type="PROSITE-ProRule" id="PRU00560"/>
    </source>
</evidence>
<evidence type="ECO:0000256" key="14">
    <source>
        <dbReference type="ARBA" id="ARBA00048988"/>
    </source>
</evidence>
<keyword evidence="9" id="KW-0234">DNA repair</keyword>
<keyword evidence="10" id="KW-0413">Isomerase</keyword>
<evidence type="ECO:0000256" key="1">
    <source>
        <dbReference type="ARBA" id="ARBA00022722"/>
    </source>
</evidence>
<dbReference type="SUPFAM" id="SSF52540">
    <property type="entry name" value="P-loop containing nucleoside triphosphate hydrolases"/>
    <property type="match status" value="1"/>
</dbReference>
<keyword evidence="3" id="KW-0227">DNA damage</keyword>
<dbReference type="Gene3D" id="1.10.486.10">
    <property type="entry name" value="PCRA, domain 4"/>
    <property type="match status" value="1"/>
</dbReference>
<comment type="catalytic activity">
    <reaction evidence="11">
        <text>Couples ATP hydrolysis with the unwinding of duplex DNA by translocating in the 3'-5' direction.</text>
        <dbReference type="EC" id="5.6.2.4"/>
    </reaction>
</comment>
<dbReference type="Pfam" id="PF00580">
    <property type="entry name" value="UvrD-helicase"/>
    <property type="match status" value="1"/>
</dbReference>
<accession>A0A939HH92</accession>
<keyword evidence="7 15" id="KW-0067">ATP-binding</keyword>
<keyword evidence="8" id="KW-0238">DNA-binding</keyword>
<keyword evidence="1" id="KW-0540">Nuclease</keyword>
<evidence type="ECO:0000256" key="5">
    <source>
        <dbReference type="ARBA" id="ARBA00022806"/>
    </source>
</evidence>
<dbReference type="GO" id="GO:0000725">
    <property type="term" value="P:recombinational repair"/>
    <property type="evidence" value="ECO:0007669"/>
    <property type="project" value="TreeGrafter"/>
</dbReference>
<dbReference type="InterPro" id="IPR011604">
    <property type="entry name" value="PDDEXK-like_dom_sf"/>
</dbReference>
<keyword evidence="6" id="KW-0269">Exonuclease</keyword>
<evidence type="ECO:0000256" key="8">
    <source>
        <dbReference type="ARBA" id="ARBA00023125"/>
    </source>
</evidence>
<evidence type="ECO:0000256" key="10">
    <source>
        <dbReference type="ARBA" id="ARBA00023235"/>
    </source>
</evidence>
<dbReference type="SUPFAM" id="SSF52980">
    <property type="entry name" value="Restriction endonuclease-like"/>
    <property type="match status" value="1"/>
</dbReference>
<evidence type="ECO:0000256" key="3">
    <source>
        <dbReference type="ARBA" id="ARBA00022763"/>
    </source>
</evidence>
<dbReference type="Pfam" id="PF12705">
    <property type="entry name" value="PDDEXK_1"/>
    <property type="match status" value="1"/>
</dbReference>
<evidence type="ECO:0000259" key="18">
    <source>
        <dbReference type="PROSITE" id="PS51217"/>
    </source>
</evidence>
<proteinExistence type="predicted"/>
<feature type="compositionally biased region" description="Low complexity" evidence="16">
    <location>
        <begin position="1014"/>
        <end position="1031"/>
    </location>
</feature>
<dbReference type="GO" id="GO:0005524">
    <property type="term" value="F:ATP binding"/>
    <property type="evidence" value="ECO:0007669"/>
    <property type="project" value="UniProtKB-UniRule"/>
</dbReference>
<feature type="compositionally biased region" description="Pro residues" evidence="16">
    <location>
        <begin position="996"/>
        <end position="1013"/>
    </location>
</feature>
<dbReference type="GO" id="GO:0003677">
    <property type="term" value="F:DNA binding"/>
    <property type="evidence" value="ECO:0007669"/>
    <property type="project" value="UniProtKB-KW"/>
</dbReference>
<keyword evidence="20" id="KW-1185">Reference proteome</keyword>
<organism evidence="19 20">
    <name type="scientific">Acetobacter garciniae</name>
    <dbReference type="NCBI Taxonomy" id="2817435"/>
    <lineage>
        <taxon>Bacteria</taxon>
        <taxon>Pseudomonadati</taxon>
        <taxon>Pseudomonadota</taxon>
        <taxon>Alphaproteobacteria</taxon>
        <taxon>Acetobacterales</taxon>
        <taxon>Acetobacteraceae</taxon>
        <taxon>Acetobacter</taxon>
    </lineage>
</organism>
<dbReference type="PANTHER" id="PTHR11070">
    <property type="entry name" value="UVRD / RECB / PCRA DNA HELICASE FAMILY MEMBER"/>
    <property type="match status" value="1"/>
</dbReference>
<evidence type="ECO:0000259" key="17">
    <source>
        <dbReference type="PROSITE" id="PS51198"/>
    </source>
</evidence>
<evidence type="ECO:0000256" key="2">
    <source>
        <dbReference type="ARBA" id="ARBA00022741"/>
    </source>
</evidence>
<keyword evidence="4 15" id="KW-0378">Hydrolase</keyword>
<dbReference type="Pfam" id="PF13361">
    <property type="entry name" value="UvrD_C"/>
    <property type="match status" value="1"/>
</dbReference>
<evidence type="ECO:0000256" key="7">
    <source>
        <dbReference type="ARBA" id="ARBA00022840"/>
    </source>
</evidence>
<name>A0A939HH92_9PROT</name>
<comment type="catalytic activity">
    <reaction evidence="14">
        <text>ATP + H2O = ADP + phosphate + H(+)</text>
        <dbReference type="Rhea" id="RHEA:13065"/>
        <dbReference type="ChEBI" id="CHEBI:15377"/>
        <dbReference type="ChEBI" id="CHEBI:15378"/>
        <dbReference type="ChEBI" id="CHEBI:30616"/>
        <dbReference type="ChEBI" id="CHEBI:43474"/>
        <dbReference type="ChEBI" id="CHEBI:456216"/>
        <dbReference type="EC" id="5.6.2.4"/>
    </reaction>
</comment>
<evidence type="ECO:0000256" key="11">
    <source>
        <dbReference type="ARBA" id="ARBA00034617"/>
    </source>
</evidence>
<gene>
    <name evidence="19" type="ORF">J2D77_04220</name>
</gene>
<dbReference type="PROSITE" id="PS51217">
    <property type="entry name" value="UVRD_HELICASE_CTER"/>
    <property type="match status" value="1"/>
</dbReference>
<dbReference type="PANTHER" id="PTHR11070:SF2">
    <property type="entry name" value="ATP-DEPENDENT DNA HELICASE SRS2"/>
    <property type="match status" value="1"/>
</dbReference>
<dbReference type="Gene3D" id="3.90.320.10">
    <property type="match status" value="1"/>
</dbReference>
<comment type="caution">
    <text evidence="19">The sequence shown here is derived from an EMBL/GenBank/DDBJ whole genome shotgun (WGS) entry which is preliminary data.</text>
</comment>
<keyword evidence="5 15" id="KW-0347">Helicase</keyword>
<dbReference type="AlphaFoldDB" id="A0A939HH92"/>
<dbReference type="GO" id="GO:0004527">
    <property type="term" value="F:exonuclease activity"/>
    <property type="evidence" value="ECO:0007669"/>
    <property type="project" value="UniProtKB-KW"/>
</dbReference>
<evidence type="ECO:0000256" key="9">
    <source>
        <dbReference type="ARBA" id="ARBA00023204"/>
    </source>
</evidence>
<feature type="region of interest" description="Disordered" evidence="16">
    <location>
        <begin position="555"/>
        <end position="586"/>
    </location>
</feature>
<dbReference type="GO" id="GO:0033202">
    <property type="term" value="C:DNA helicase complex"/>
    <property type="evidence" value="ECO:0007669"/>
    <property type="project" value="TreeGrafter"/>
</dbReference>
<keyword evidence="2 15" id="KW-0547">Nucleotide-binding</keyword>
<dbReference type="InterPro" id="IPR027417">
    <property type="entry name" value="P-loop_NTPase"/>
</dbReference>
<feature type="region of interest" description="Disordered" evidence="16">
    <location>
        <begin position="996"/>
        <end position="1042"/>
    </location>
</feature>
<protein>
    <recommendedName>
        <fullName evidence="12">DNA 3'-5' helicase</fullName>
        <ecNumber evidence="12">5.6.2.4</ecNumber>
    </recommendedName>
    <alternativeName>
        <fullName evidence="13">DNA 3'-5' helicase II</fullName>
    </alternativeName>
</protein>
<evidence type="ECO:0000256" key="4">
    <source>
        <dbReference type="ARBA" id="ARBA00022801"/>
    </source>
</evidence>